<feature type="compositionally biased region" description="Low complexity" evidence="1">
    <location>
        <begin position="134"/>
        <end position="148"/>
    </location>
</feature>
<dbReference type="Proteomes" id="UP000663846">
    <property type="component" value="Unassembled WGS sequence"/>
</dbReference>
<feature type="compositionally biased region" description="Polar residues" evidence="1">
    <location>
        <begin position="149"/>
        <end position="162"/>
    </location>
</feature>
<dbReference type="AlphaFoldDB" id="A0A8H3A2S1"/>
<dbReference type="SUPFAM" id="SSF57850">
    <property type="entry name" value="RING/U-box"/>
    <property type="match status" value="1"/>
</dbReference>
<dbReference type="EMBL" id="CAJMWS010000220">
    <property type="protein sequence ID" value="CAE6381795.1"/>
    <property type="molecule type" value="Genomic_DNA"/>
</dbReference>
<gene>
    <name evidence="2" type="ORF">RDB_LOCUS34940</name>
</gene>
<accession>A0A8H3A2S1</accession>
<evidence type="ECO:0000313" key="3">
    <source>
        <dbReference type="Proteomes" id="UP000663846"/>
    </source>
</evidence>
<name>A0A8H3A2S1_9AGAM</name>
<evidence type="ECO:0000313" key="2">
    <source>
        <dbReference type="EMBL" id="CAE6381795.1"/>
    </source>
</evidence>
<protein>
    <recommendedName>
        <fullName evidence="4">RING-type domain-containing protein</fullName>
    </recommendedName>
</protein>
<reference evidence="2" key="1">
    <citation type="submission" date="2021-01" db="EMBL/GenBank/DDBJ databases">
        <authorList>
            <person name="Kaushik A."/>
        </authorList>
    </citation>
    <scope>NUCLEOTIDE SEQUENCE</scope>
    <source>
        <strain evidence="2">AG1-1C</strain>
    </source>
</reference>
<evidence type="ECO:0000256" key="1">
    <source>
        <dbReference type="SAM" id="MobiDB-lite"/>
    </source>
</evidence>
<comment type="caution">
    <text evidence="2">The sequence shown here is derived from an EMBL/GenBank/DDBJ whole genome shotgun (WGS) entry which is preliminary data.</text>
</comment>
<organism evidence="2 3">
    <name type="scientific">Rhizoctonia solani</name>
    <dbReference type="NCBI Taxonomy" id="456999"/>
    <lineage>
        <taxon>Eukaryota</taxon>
        <taxon>Fungi</taxon>
        <taxon>Dikarya</taxon>
        <taxon>Basidiomycota</taxon>
        <taxon>Agaricomycotina</taxon>
        <taxon>Agaricomycetes</taxon>
        <taxon>Cantharellales</taxon>
        <taxon>Ceratobasidiaceae</taxon>
        <taxon>Rhizoctonia</taxon>
    </lineage>
</organism>
<proteinExistence type="predicted"/>
<sequence length="258" mass="28077">MDQVDYEALLEMTAQFQLVDIEELRSGIKGKGRSSSPLSDIELAYSAVEAEARATLQFIQDRRIARSAERASQEDVDLINVIAEIERREQADRQYALSLSTNPNASPPSSPVISSLATPASGFMFGSAYRNSRQESPSASSNSSLSWSITEPSQGSASSRSSIFDPPKPQASSSISKSTFVSSILRLPPGRPSVDCVICADSTTQAYQAPCGCFYDRQCLRELFDKATIDESLFPPRCCSQQISFAQLLEVPRPSGIN</sequence>
<feature type="region of interest" description="Disordered" evidence="1">
    <location>
        <begin position="132"/>
        <end position="175"/>
    </location>
</feature>
<evidence type="ECO:0008006" key="4">
    <source>
        <dbReference type="Google" id="ProtNLM"/>
    </source>
</evidence>